<dbReference type="Pfam" id="PF00436">
    <property type="entry name" value="SSB"/>
    <property type="match status" value="1"/>
</dbReference>
<gene>
    <name evidence="3" type="ORF">PENTCL1PPCAC_9666</name>
</gene>
<dbReference type="SUPFAM" id="SSF50249">
    <property type="entry name" value="Nucleic acid-binding proteins"/>
    <property type="match status" value="1"/>
</dbReference>
<name>A0AAV5SVX1_9BILA</name>
<keyword evidence="4" id="KW-1185">Reference proteome</keyword>
<proteinExistence type="predicted"/>
<evidence type="ECO:0000256" key="2">
    <source>
        <dbReference type="PROSITE-ProRule" id="PRU00252"/>
    </source>
</evidence>
<reference evidence="3" key="1">
    <citation type="submission" date="2023-10" db="EMBL/GenBank/DDBJ databases">
        <title>Genome assembly of Pristionchus species.</title>
        <authorList>
            <person name="Yoshida K."/>
            <person name="Sommer R.J."/>
        </authorList>
    </citation>
    <scope>NUCLEOTIDE SEQUENCE</scope>
    <source>
        <strain evidence="3">RS0144</strain>
    </source>
</reference>
<dbReference type="InterPro" id="IPR012340">
    <property type="entry name" value="NA-bd_OB-fold"/>
</dbReference>
<dbReference type="GO" id="GO:0003697">
    <property type="term" value="F:single-stranded DNA binding"/>
    <property type="evidence" value="ECO:0007669"/>
    <property type="project" value="InterPro"/>
</dbReference>
<dbReference type="InterPro" id="IPR000424">
    <property type="entry name" value="Primosome_PriB/ssb"/>
</dbReference>
<evidence type="ECO:0000313" key="4">
    <source>
        <dbReference type="Proteomes" id="UP001432027"/>
    </source>
</evidence>
<protein>
    <submittedName>
        <fullName evidence="3">Uncharacterized protein</fullName>
    </submittedName>
</protein>
<dbReference type="Gene3D" id="2.40.50.140">
    <property type="entry name" value="Nucleic acid-binding proteins"/>
    <property type="match status" value="1"/>
</dbReference>
<accession>A0AAV5SVX1</accession>
<evidence type="ECO:0000313" key="3">
    <source>
        <dbReference type="EMBL" id="GMS87491.1"/>
    </source>
</evidence>
<comment type="caution">
    <text evidence="3">The sequence shown here is derived from an EMBL/GenBank/DDBJ whole genome shotgun (WGS) entry which is preliminary data.</text>
</comment>
<keyword evidence="1 2" id="KW-0238">DNA-binding</keyword>
<feature type="non-terminal residue" evidence="3">
    <location>
        <position position="1"/>
    </location>
</feature>
<dbReference type="EMBL" id="BTSX01000003">
    <property type="protein sequence ID" value="GMS87491.1"/>
    <property type="molecule type" value="Genomic_DNA"/>
</dbReference>
<dbReference type="AlphaFoldDB" id="A0AAV5SVX1"/>
<evidence type="ECO:0000256" key="1">
    <source>
        <dbReference type="ARBA" id="ARBA00023125"/>
    </source>
</evidence>
<organism evidence="3 4">
    <name type="scientific">Pristionchus entomophagus</name>
    <dbReference type="NCBI Taxonomy" id="358040"/>
    <lineage>
        <taxon>Eukaryota</taxon>
        <taxon>Metazoa</taxon>
        <taxon>Ecdysozoa</taxon>
        <taxon>Nematoda</taxon>
        <taxon>Chromadorea</taxon>
        <taxon>Rhabditida</taxon>
        <taxon>Rhabditina</taxon>
        <taxon>Diplogasteromorpha</taxon>
        <taxon>Diplogasteroidea</taxon>
        <taxon>Neodiplogasteridae</taxon>
        <taxon>Pristionchus</taxon>
    </lineage>
</organism>
<dbReference type="Proteomes" id="UP001432027">
    <property type="component" value="Unassembled WGS sequence"/>
</dbReference>
<dbReference type="PROSITE" id="PS50935">
    <property type="entry name" value="SSB"/>
    <property type="match status" value="1"/>
</dbReference>
<sequence length="174" mass="19264">ILFRMLRSAVAVSSHVAAGVRTLSTSVVCKDRPARTEVDEVFKDKTQAPRRQGFSFNRVELVGGVSEEPSKKVAKNGKDYITFKMITNSSTTRADGERFDHIDKHLITVAGKTAEYVERNIQKGTRVMVLGRLSSTGGRVQEDGTTSPVKTTVFAETVMPLARASDLQNRRYDQ</sequence>